<dbReference type="EMBL" id="CP029145">
    <property type="protein sequence ID" value="AWM33973.1"/>
    <property type="molecule type" value="Genomic_DNA"/>
</dbReference>
<gene>
    <name evidence="1" type="ORF">DDQ68_14965</name>
</gene>
<organism evidence="1 2">
    <name type="scientific">Hymenobacter nivis</name>
    <dbReference type="NCBI Taxonomy" id="1850093"/>
    <lineage>
        <taxon>Bacteria</taxon>
        <taxon>Pseudomonadati</taxon>
        <taxon>Bacteroidota</taxon>
        <taxon>Cytophagia</taxon>
        <taxon>Cytophagales</taxon>
        <taxon>Hymenobacteraceae</taxon>
        <taxon>Hymenobacter</taxon>
    </lineage>
</organism>
<proteinExistence type="predicted"/>
<dbReference type="PANTHER" id="PTHR38785">
    <property type="entry name" value="HOMOLOG OF VIRK"/>
    <property type="match status" value="1"/>
</dbReference>
<evidence type="ECO:0000313" key="2">
    <source>
        <dbReference type="Proteomes" id="UP000245999"/>
    </source>
</evidence>
<dbReference type="InterPro" id="IPR007488">
    <property type="entry name" value="DUF535"/>
</dbReference>
<evidence type="ECO:0000313" key="1">
    <source>
        <dbReference type="EMBL" id="AWM33973.1"/>
    </source>
</evidence>
<dbReference type="Proteomes" id="UP000245999">
    <property type="component" value="Chromosome"/>
</dbReference>
<name>A0A2Z3GJH5_9BACT</name>
<dbReference type="OrthoDB" id="8769282at2"/>
<dbReference type="GO" id="GO:0006974">
    <property type="term" value="P:DNA damage response"/>
    <property type="evidence" value="ECO:0007669"/>
    <property type="project" value="TreeGrafter"/>
</dbReference>
<evidence type="ECO:0008006" key="3">
    <source>
        <dbReference type="Google" id="ProtNLM"/>
    </source>
</evidence>
<sequence length="307" mass="34738">MYSTIFRLPTILRTTLRIVGESIDRGGLFTLKTGLRAVPIVLDLPAHFKLNRLMNSPSLQALIKHQPRLGYKYLGNYLANNLSRKARLGILFNHYDYLTRQVQSSFFSSLLAGVPLWQDSRGEDGVMSIQLAFPSGIDFEGDLALIFAHNGMPLYSISFVVAPGRYVHSPQAQVLFVSRIQGTRNFEQIRQCTKSCHDITPAALLIAALQGVAAALGINVLAGISTEERLYDTITFDYNSFWESFRAERTPDNLFFLALPLMKTPIELIKGKRRERTLRKRHYKDEICEAVRLDFASNLLNRQAELN</sequence>
<dbReference type="PANTHER" id="PTHR38785:SF1">
    <property type="entry name" value="HOMOLOG OF VIRK"/>
    <property type="match status" value="1"/>
</dbReference>
<keyword evidence="2" id="KW-1185">Reference proteome</keyword>
<reference evidence="2" key="1">
    <citation type="submission" date="2018-04" db="EMBL/GenBank/DDBJ databases">
        <title>Complete genome of Antarctic heterotrophic bacterium Hymenobacter nivis.</title>
        <authorList>
            <person name="Terashima M."/>
        </authorList>
    </citation>
    <scope>NUCLEOTIDE SEQUENCE [LARGE SCALE GENOMIC DNA]</scope>
    <source>
        <strain evidence="2">NBRC 111535</strain>
    </source>
</reference>
<dbReference type="KEGG" id="hnv:DDQ68_14965"/>
<accession>A0A2Z3GJH5</accession>
<dbReference type="AlphaFoldDB" id="A0A2Z3GJH5"/>
<dbReference type="RefSeq" id="WP_109657024.1">
    <property type="nucleotide sequence ID" value="NZ_CP029145.1"/>
</dbReference>
<protein>
    <recommendedName>
        <fullName evidence="3">DUF535 domain-containing protein</fullName>
    </recommendedName>
</protein>
<dbReference type="Pfam" id="PF04393">
    <property type="entry name" value="DUF535"/>
    <property type="match status" value="1"/>
</dbReference>